<dbReference type="AlphaFoldDB" id="A0A5C5FQG8"/>
<sequence length="375" mass="41508">MASAASQTWTARQSWQVVKEFFNDVFADERQGQRQQSNPFRKRDEAVVKDRFDFVIGGFAALALSDGHDSVRDALKNASLPVALTGPALVYVPALFCEGDYKARLEAAALKANRLVQLVTDQVEYRRALAGARQASVRNPDRARSITQVDQRFEHWDVLAVEQLVAGAAFSEDSEHRHAAIMMVRLAISAGRDELGTPRHMQPRCRDVDAAVTEAIKAALERSLHIGHGDAVISKWQRQLTPAFADAAAHWELRHTREELSHARLALRYRDLFDNLKHWLSVSPFQLSASCQCCADLSPFTSPSPCTARRTSATSLTRPCLRTRTRSPSAPSCRRSVGRSRGRGSLRRSVVCASSPAESLAPSPPASPESRDGRW</sequence>
<feature type="compositionally biased region" description="Low complexity" evidence="1">
    <location>
        <begin position="347"/>
        <end position="361"/>
    </location>
</feature>
<feature type="compositionally biased region" description="Basic residues" evidence="1">
    <location>
        <begin position="336"/>
        <end position="346"/>
    </location>
</feature>
<evidence type="ECO:0000313" key="3">
    <source>
        <dbReference type="Proteomes" id="UP000311382"/>
    </source>
</evidence>
<name>A0A5C5FQG8_9BASI</name>
<evidence type="ECO:0000256" key="1">
    <source>
        <dbReference type="SAM" id="MobiDB-lite"/>
    </source>
</evidence>
<dbReference type="EMBL" id="SOZI01000108">
    <property type="protein sequence ID" value="TNY19108.1"/>
    <property type="molecule type" value="Genomic_DNA"/>
</dbReference>
<organism evidence="2 3">
    <name type="scientific">Rhodotorula diobovata</name>
    <dbReference type="NCBI Taxonomy" id="5288"/>
    <lineage>
        <taxon>Eukaryota</taxon>
        <taxon>Fungi</taxon>
        <taxon>Dikarya</taxon>
        <taxon>Basidiomycota</taxon>
        <taxon>Pucciniomycotina</taxon>
        <taxon>Microbotryomycetes</taxon>
        <taxon>Sporidiobolales</taxon>
        <taxon>Sporidiobolaceae</taxon>
        <taxon>Rhodotorula</taxon>
    </lineage>
</organism>
<keyword evidence="3" id="KW-1185">Reference proteome</keyword>
<evidence type="ECO:0000313" key="2">
    <source>
        <dbReference type="EMBL" id="TNY19108.1"/>
    </source>
</evidence>
<protein>
    <submittedName>
        <fullName evidence="2">Uncharacterized protein</fullName>
    </submittedName>
</protein>
<comment type="caution">
    <text evidence="2">The sequence shown here is derived from an EMBL/GenBank/DDBJ whole genome shotgun (WGS) entry which is preliminary data.</text>
</comment>
<proteinExistence type="predicted"/>
<reference evidence="2 3" key="1">
    <citation type="submission" date="2019-03" db="EMBL/GenBank/DDBJ databases">
        <title>Rhodosporidium diobovatum UCD-FST 08-225 genome sequencing, assembly, and annotation.</title>
        <authorList>
            <person name="Fakankun I.U."/>
            <person name="Fristensky B."/>
            <person name="Levin D.B."/>
        </authorList>
    </citation>
    <scope>NUCLEOTIDE SEQUENCE [LARGE SCALE GENOMIC DNA]</scope>
    <source>
        <strain evidence="2 3">UCD-FST 08-225</strain>
    </source>
</reference>
<accession>A0A5C5FQG8</accession>
<dbReference type="Proteomes" id="UP000311382">
    <property type="component" value="Unassembled WGS sequence"/>
</dbReference>
<feature type="region of interest" description="Disordered" evidence="1">
    <location>
        <begin position="321"/>
        <end position="375"/>
    </location>
</feature>
<gene>
    <name evidence="2" type="ORF">DMC30DRAFT_18671</name>
</gene>